<evidence type="ECO:0000313" key="2">
    <source>
        <dbReference type="Proteomes" id="UP000199502"/>
    </source>
</evidence>
<evidence type="ECO:0000313" key="1">
    <source>
        <dbReference type="EMBL" id="SCY83834.1"/>
    </source>
</evidence>
<dbReference type="Proteomes" id="UP000199502">
    <property type="component" value="Unassembled WGS sequence"/>
</dbReference>
<gene>
    <name evidence="1" type="ORF">SAMN05660710_03004</name>
</gene>
<dbReference type="STRING" id="336292.SAMN05660710_03004"/>
<accession>A0A1G5J6K4</accession>
<dbReference type="InterPro" id="IPR029033">
    <property type="entry name" value="His_PPase_superfam"/>
</dbReference>
<keyword evidence="2" id="KW-1185">Reference proteome</keyword>
<dbReference type="EMBL" id="FMVT01000011">
    <property type="protein sequence ID" value="SCY83834.1"/>
    <property type="molecule type" value="Genomic_DNA"/>
</dbReference>
<dbReference type="CDD" id="cd07067">
    <property type="entry name" value="HP_PGM_like"/>
    <property type="match status" value="1"/>
</dbReference>
<dbReference type="Pfam" id="PF00300">
    <property type="entry name" value="His_Phos_1"/>
    <property type="match status" value="1"/>
</dbReference>
<sequence>MTPLGHRRLILTRHAKSAWDDPTLDDHDRPLNERGRRSARALGDWIASRGYEPEEVLCSSSTRTRETWDLIAGAPLETRPPGRIEPALYHAGPDRMLAVLKTATMPTVMMIGHNPGISEFAAMLPARPPLDPDFRRFPTAATLVVDFQSDSWADVEPGQGSSLDFVRFDGRS</sequence>
<dbReference type="InterPro" id="IPR013078">
    <property type="entry name" value="His_Pase_superF_clade-1"/>
</dbReference>
<reference evidence="1 2" key="1">
    <citation type="submission" date="2016-10" db="EMBL/GenBank/DDBJ databases">
        <authorList>
            <person name="de Groot N.N."/>
        </authorList>
    </citation>
    <scope>NUCLEOTIDE SEQUENCE [LARGE SCALE GENOMIC DNA]</scope>
    <source>
        <strain evidence="1 2">CGMCC 1.8925</strain>
    </source>
</reference>
<dbReference type="OrthoDB" id="9810154at2"/>
<dbReference type="Gene3D" id="3.40.50.1240">
    <property type="entry name" value="Phosphoglycerate mutase-like"/>
    <property type="match status" value="1"/>
</dbReference>
<dbReference type="SUPFAM" id="SSF53254">
    <property type="entry name" value="Phosphoglycerate mutase-like"/>
    <property type="match status" value="1"/>
</dbReference>
<dbReference type="PANTHER" id="PTHR47623">
    <property type="entry name" value="OS09G0287300 PROTEIN"/>
    <property type="match status" value="1"/>
</dbReference>
<proteinExistence type="predicted"/>
<organism evidence="1 2">
    <name type="scientific">Paracoccus tibetensis</name>
    <dbReference type="NCBI Taxonomy" id="336292"/>
    <lineage>
        <taxon>Bacteria</taxon>
        <taxon>Pseudomonadati</taxon>
        <taxon>Pseudomonadota</taxon>
        <taxon>Alphaproteobacteria</taxon>
        <taxon>Rhodobacterales</taxon>
        <taxon>Paracoccaceae</taxon>
        <taxon>Paracoccus</taxon>
    </lineage>
</organism>
<dbReference type="SMART" id="SM00855">
    <property type="entry name" value="PGAM"/>
    <property type="match status" value="1"/>
</dbReference>
<dbReference type="PANTHER" id="PTHR47623:SF1">
    <property type="entry name" value="OS09G0287300 PROTEIN"/>
    <property type="match status" value="1"/>
</dbReference>
<dbReference type="RefSeq" id="WP_090746374.1">
    <property type="nucleotide sequence ID" value="NZ_FMVT01000011.1"/>
</dbReference>
<dbReference type="AlphaFoldDB" id="A0A1G5J6K4"/>
<protein>
    <submittedName>
        <fullName evidence="1">Phosphohistidine phosphatase</fullName>
    </submittedName>
</protein>
<name>A0A1G5J6K4_9RHOB</name>